<evidence type="ECO:0000256" key="1">
    <source>
        <dbReference type="ARBA" id="ARBA00004370"/>
    </source>
</evidence>
<feature type="domain" description="Ig-like" evidence="17">
    <location>
        <begin position="316"/>
        <end position="400"/>
    </location>
</feature>
<keyword evidence="5" id="KW-0677">Repeat</keyword>
<evidence type="ECO:0000256" key="6">
    <source>
        <dbReference type="ARBA" id="ARBA00022974"/>
    </source>
</evidence>
<dbReference type="eggNOG" id="KOG4221">
    <property type="taxonomic scope" value="Eukaryota"/>
</dbReference>
<dbReference type="SMART" id="SM00409">
    <property type="entry name" value="IG"/>
    <property type="match status" value="5"/>
</dbReference>
<evidence type="ECO:0000256" key="5">
    <source>
        <dbReference type="ARBA" id="ARBA00022737"/>
    </source>
</evidence>
<evidence type="ECO:0000313" key="19">
    <source>
        <dbReference type="EnsemblMetazoa" id="SMAR008788-PA"/>
    </source>
</evidence>
<feature type="domain" description="Ig-like" evidence="17">
    <location>
        <begin position="5"/>
        <end position="105"/>
    </location>
</feature>
<dbReference type="PROSITE" id="PS50835">
    <property type="entry name" value="IG_LIKE"/>
    <property type="match status" value="3"/>
</dbReference>
<dbReference type="InterPro" id="IPR003598">
    <property type="entry name" value="Ig_sub2"/>
</dbReference>
<dbReference type="PANTHER" id="PTHR44170">
    <property type="entry name" value="PROTEIN SIDEKICK"/>
    <property type="match status" value="1"/>
</dbReference>
<keyword evidence="7 16" id="KW-1133">Transmembrane helix</keyword>
<evidence type="ECO:0000256" key="12">
    <source>
        <dbReference type="ARBA" id="ARBA00037573"/>
    </source>
</evidence>
<evidence type="ECO:0000256" key="13">
    <source>
        <dbReference type="ARBA" id="ARBA00038144"/>
    </source>
</evidence>
<keyword evidence="4" id="KW-0732">Signal</keyword>
<evidence type="ECO:0000259" key="17">
    <source>
        <dbReference type="PROSITE" id="PS50835"/>
    </source>
</evidence>
<comment type="function">
    <text evidence="12">Mediates response to the active Hedgehog (Hh) protein signal in embryos, functioning upstream or at the level of patched (ptc).</text>
</comment>
<evidence type="ECO:0000256" key="16">
    <source>
        <dbReference type="SAM" id="Phobius"/>
    </source>
</evidence>
<dbReference type="OMA" id="KQTSDMC"/>
<dbReference type="HOGENOM" id="CLU_004633_0_0_1"/>
<dbReference type="PROSITE" id="PS50853">
    <property type="entry name" value="FN3"/>
    <property type="match status" value="2"/>
</dbReference>
<evidence type="ECO:0000256" key="15">
    <source>
        <dbReference type="ARBA" id="ARBA00041099"/>
    </source>
</evidence>
<dbReference type="PhylomeDB" id="T1J590"/>
<dbReference type="InterPro" id="IPR036179">
    <property type="entry name" value="Ig-like_dom_sf"/>
</dbReference>
<dbReference type="Pfam" id="PF00041">
    <property type="entry name" value="fn3"/>
    <property type="match status" value="2"/>
</dbReference>
<organism evidence="19 20">
    <name type="scientific">Strigamia maritima</name>
    <name type="common">European centipede</name>
    <name type="synonym">Geophilus maritimus</name>
    <dbReference type="NCBI Taxonomy" id="126957"/>
    <lineage>
        <taxon>Eukaryota</taxon>
        <taxon>Metazoa</taxon>
        <taxon>Ecdysozoa</taxon>
        <taxon>Arthropoda</taxon>
        <taxon>Myriapoda</taxon>
        <taxon>Chilopoda</taxon>
        <taxon>Pleurostigmophora</taxon>
        <taxon>Geophilomorpha</taxon>
        <taxon>Linotaeniidae</taxon>
        <taxon>Strigamia</taxon>
    </lineage>
</organism>
<keyword evidence="6" id="KW-0654">Proteoglycan</keyword>
<proteinExistence type="inferred from homology"/>
<evidence type="ECO:0000313" key="20">
    <source>
        <dbReference type="Proteomes" id="UP000014500"/>
    </source>
</evidence>
<feature type="transmembrane region" description="Helical" evidence="16">
    <location>
        <begin position="783"/>
        <end position="805"/>
    </location>
</feature>
<dbReference type="Gene3D" id="2.60.40.10">
    <property type="entry name" value="Immunoglobulins"/>
    <property type="match status" value="7"/>
</dbReference>
<evidence type="ECO:0000256" key="8">
    <source>
        <dbReference type="ARBA" id="ARBA00023136"/>
    </source>
</evidence>
<dbReference type="CDD" id="cd00096">
    <property type="entry name" value="Ig"/>
    <property type="match status" value="1"/>
</dbReference>
<evidence type="ECO:0000256" key="7">
    <source>
        <dbReference type="ARBA" id="ARBA00022989"/>
    </source>
</evidence>
<protein>
    <recommendedName>
        <fullName evidence="15">Interference hedgehog</fullName>
    </recommendedName>
</protein>
<dbReference type="InterPro" id="IPR003599">
    <property type="entry name" value="Ig_sub"/>
</dbReference>
<name>T1J590_STRMM</name>
<dbReference type="GO" id="GO:0030154">
    <property type="term" value="P:cell differentiation"/>
    <property type="evidence" value="ECO:0007669"/>
    <property type="project" value="UniProtKB-ARBA"/>
</dbReference>
<dbReference type="PANTHER" id="PTHR44170:SF33">
    <property type="entry name" value="BROTHER OF IHOG, ISOFORM G-RELATED"/>
    <property type="match status" value="1"/>
</dbReference>
<dbReference type="FunFam" id="2.60.40.10:FF:000032">
    <property type="entry name" value="palladin isoform X1"/>
    <property type="match status" value="1"/>
</dbReference>
<keyword evidence="8 16" id="KW-0472">Membrane</keyword>
<sequence>MAFLPRTTLSSTSVEIVSSLIGGPALLRCDLDFPGGLVYPYTVHWYKQGQENHIFLRQEGKPPIISDEYSGRLFLIGASLNITQVHNSDFGLYECRVFVERRNIQNSSWVLLEVQDQGLRFIDEPKSVLLLPGASHVLNCWTEPSTDIQWKFNGQFLQPDEKDGIHFDKNQLTLSSKLDDSTLQSLEGSYQCVAVLGNLGLGSHLAEISVAEPFSHSNNITLTKQVGSEVLIPCNPPRSVPEGILRIENIYGSHIGPSDHVQLLSKGVFKIPSVTWEDAGTYQCTMENTKLNTKQKSNYFIQLNVVAEIDNKPTSPELIVSPDNFYAVQLGSNLSLHCYAEGDPPPVISWTKYGGRLLNGRYSQNSGTLSLYNIQKEDDGTYVCQADNDIPIPVSTYTIVEIKDQVKIIVPLGNLSVNEGSEVVFDCNATGVPNPVVTWLHNGVDIDFSTEGAIAKDNRLILRSTSISSAGFYQCFATNPLGTEYSTARLRILPQLKDKVEPTLKPHVPKNVTESPDDAGNLIDEQHQHKKRIHHKKYNKKTNQASNGETLMVPPTSPQVTKLSDESVMVRWEVPENNGLAIQFFKVQYKDVSKNKPRWMTIDDEIAPHINSFEVPNLKTGHAYRFRIAAVYSNNDNNQGPVSGKFTLHKDPKMRKPTVGPNIIRLEAVSPSAILLHWQYMLVDYVPVEGFFVYYRATTTAAYYTKTTVMGSNSRSHIISFLLPDTTYEIKMQCFNEAGTSDFSNISIQKTPKSEEQTSGMQETRVEQFPPVVTTQQSNRETMYMAIGAVLGSVIIVLLVSMVYCNWKQRQQRRQLLATLDETIRGHNDMELSSRSPASKREMNGILPNGHQISVDGNFTEPFLNNNIRETEMEETDNSAEP</sequence>
<evidence type="ECO:0000256" key="4">
    <source>
        <dbReference type="ARBA" id="ARBA00022729"/>
    </source>
</evidence>
<dbReference type="InterPro" id="IPR007110">
    <property type="entry name" value="Ig-like_dom"/>
</dbReference>
<dbReference type="SMART" id="SM00408">
    <property type="entry name" value="IGc2"/>
    <property type="match status" value="4"/>
</dbReference>
<dbReference type="SUPFAM" id="SSF49265">
    <property type="entry name" value="Fibronectin type III"/>
    <property type="match status" value="1"/>
</dbReference>
<dbReference type="AlphaFoldDB" id="T1J590"/>
<evidence type="ECO:0000256" key="3">
    <source>
        <dbReference type="ARBA" id="ARBA00022692"/>
    </source>
</evidence>
<dbReference type="GO" id="GO:0009653">
    <property type="term" value="P:anatomical structure morphogenesis"/>
    <property type="evidence" value="ECO:0007669"/>
    <property type="project" value="UniProtKB-ARBA"/>
</dbReference>
<dbReference type="SUPFAM" id="SSF48726">
    <property type="entry name" value="Immunoglobulin"/>
    <property type="match status" value="4"/>
</dbReference>
<reference evidence="20" key="1">
    <citation type="submission" date="2011-05" db="EMBL/GenBank/DDBJ databases">
        <authorList>
            <person name="Richards S.R."/>
            <person name="Qu J."/>
            <person name="Jiang H."/>
            <person name="Jhangiani S.N."/>
            <person name="Agravi P."/>
            <person name="Goodspeed R."/>
            <person name="Gross S."/>
            <person name="Mandapat C."/>
            <person name="Jackson L."/>
            <person name="Mathew T."/>
            <person name="Pu L."/>
            <person name="Thornton R."/>
            <person name="Saada N."/>
            <person name="Wilczek-Boney K.B."/>
            <person name="Lee S."/>
            <person name="Kovar C."/>
            <person name="Wu Y."/>
            <person name="Scherer S.E."/>
            <person name="Worley K.C."/>
            <person name="Muzny D.M."/>
            <person name="Gibbs R."/>
        </authorList>
    </citation>
    <scope>NUCLEOTIDE SEQUENCE</scope>
    <source>
        <strain evidence="20">Brora</strain>
    </source>
</reference>
<keyword evidence="3 16" id="KW-0812">Transmembrane</keyword>
<dbReference type="EnsemblMetazoa" id="SMAR008788-RA">
    <property type="protein sequence ID" value="SMAR008788-PA"/>
    <property type="gene ID" value="SMAR008788"/>
</dbReference>
<keyword evidence="10" id="KW-0325">Glycoprotein</keyword>
<dbReference type="InterPro" id="IPR003961">
    <property type="entry name" value="FN3_dom"/>
</dbReference>
<comment type="subcellular location">
    <subcellularLocation>
        <location evidence="1">Membrane</location>
    </subcellularLocation>
</comment>
<dbReference type="EMBL" id="JH431854">
    <property type="status" value="NOT_ANNOTATED_CDS"/>
    <property type="molecule type" value="Genomic_DNA"/>
</dbReference>
<accession>T1J590</accession>
<dbReference type="CDD" id="cd00063">
    <property type="entry name" value="FN3"/>
    <property type="match status" value="2"/>
</dbReference>
<keyword evidence="9" id="KW-1015">Disulfide bond</keyword>
<evidence type="ECO:0000256" key="10">
    <source>
        <dbReference type="ARBA" id="ARBA00023180"/>
    </source>
</evidence>
<dbReference type="Pfam" id="PF07679">
    <property type="entry name" value="I-set"/>
    <property type="match status" value="1"/>
</dbReference>
<dbReference type="InterPro" id="IPR013098">
    <property type="entry name" value="Ig_I-set"/>
</dbReference>
<evidence type="ECO:0000259" key="18">
    <source>
        <dbReference type="PROSITE" id="PS50853"/>
    </source>
</evidence>
<keyword evidence="2" id="KW-0358">Heparin-binding</keyword>
<dbReference type="InterPro" id="IPR013783">
    <property type="entry name" value="Ig-like_fold"/>
</dbReference>
<keyword evidence="11" id="KW-0393">Immunoglobulin domain</keyword>
<feature type="domain" description="Ig-like" evidence="17">
    <location>
        <begin position="404"/>
        <end position="491"/>
    </location>
</feature>
<dbReference type="SMART" id="SM00060">
    <property type="entry name" value="FN3"/>
    <property type="match status" value="2"/>
</dbReference>
<dbReference type="GO" id="GO:0007399">
    <property type="term" value="P:nervous system development"/>
    <property type="evidence" value="ECO:0007669"/>
    <property type="project" value="TreeGrafter"/>
</dbReference>
<comment type="subunit">
    <text evidence="14">Homodimer. Heterotetramer; 2 iHog chains bind 2 hh chains when facilitated by heparin, heparin is required to promote high-affinity interactions between hh and iHog.</text>
</comment>
<evidence type="ECO:0000256" key="11">
    <source>
        <dbReference type="ARBA" id="ARBA00023319"/>
    </source>
</evidence>
<dbReference type="GO" id="GO:0098609">
    <property type="term" value="P:cell-cell adhesion"/>
    <property type="evidence" value="ECO:0007669"/>
    <property type="project" value="TreeGrafter"/>
</dbReference>
<reference evidence="19" key="2">
    <citation type="submission" date="2015-02" db="UniProtKB">
        <authorList>
            <consortium name="EnsemblMetazoa"/>
        </authorList>
    </citation>
    <scope>IDENTIFICATION</scope>
</reference>
<feature type="domain" description="Fibronectin type-III" evidence="18">
    <location>
        <begin position="554"/>
        <end position="653"/>
    </location>
</feature>
<dbReference type="Pfam" id="PF13927">
    <property type="entry name" value="Ig_3"/>
    <property type="match status" value="1"/>
</dbReference>
<evidence type="ECO:0000256" key="9">
    <source>
        <dbReference type="ARBA" id="ARBA00023157"/>
    </source>
</evidence>
<evidence type="ECO:0000256" key="2">
    <source>
        <dbReference type="ARBA" id="ARBA00022674"/>
    </source>
</evidence>
<evidence type="ECO:0000256" key="14">
    <source>
        <dbReference type="ARBA" id="ARBA00038530"/>
    </source>
</evidence>
<comment type="similarity">
    <text evidence="13">Belongs to the immunoglobulin superfamily. IHOG family.</text>
</comment>
<keyword evidence="20" id="KW-1185">Reference proteome</keyword>
<dbReference type="InterPro" id="IPR036116">
    <property type="entry name" value="FN3_sf"/>
</dbReference>
<dbReference type="Proteomes" id="UP000014500">
    <property type="component" value="Unassembled WGS sequence"/>
</dbReference>
<feature type="domain" description="Fibronectin type-III" evidence="18">
    <location>
        <begin position="660"/>
        <end position="754"/>
    </location>
</feature>
<dbReference type="STRING" id="126957.T1J590"/>